<dbReference type="Proteomes" id="UP001601059">
    <property type="component" value="Unassembled WGS sequence"/>
</dbReference>
<feature type="transmembrane region" description="Helical" evidence="13">
    <location>
        <begin position="241"/>
        <end position="266"/>
    </location>
</feature>
<keyword evidence="6" id="KW-0050">Antiport</keyword>
<dbReference type="InterPro" id="IPR002528">
    <property type="entry name" value="MATE_fam"/>
</dbReference>
<evidence type="ECO:0000256" key="4">
    <source>
        <dbReference type="ARBA" id="ARBA00020268"/>
    </source>
</evidence>
<keyword evidence="9 13" id="KW-1133">Transmembrane helix</keyword>
<evidence type="ECO:0000256" key="7">
    <source>
        <dbReference type="ARBA" id="ARBA00022475"/>
    </source>
</evidence>
<dbReference type="PANTHER" id="PTHR43298:SF2">
    <property type="entry name" value="FMN_FAD EXPORTER YEEO-RELATED"/>
    <property type="match status" value="1"/>
</dbReference>
<dbReference type="Pfam" id="PF01554">
    <property type="entry name" value="MatE"/>
    <property type="match status" value="2"/>
</dbReference>
<dbReference type="CDD" id="cd13131">
    <property type="entry name" value="MATE_NorM_like"/>
    <property type="match status" value="1"/>
</dbReference>
<evidence type="ECO:0000256" key="1">
    <source>
        <dbReference type="ARBA" id="ARBA00003408"/>
    </source>
</evidence>
<evidence type="ECO:0000313" key="14">
    <source>
        <dbReference type="EMBL" id="MFE8702044.1"/>
    </source>
</evidence>
<keyword evidence="5" id="KW-0813">Transport</keyword>
<gene>
    <name evidence="14" type="ORF">ACFYKX_15715</name>
</gene>
<feature type="transmembrane region" description="Helical" evidence="13">
    <location>
        <begin position="133"/>
        <end position="150"/>
    </location>
</feature>
<comment type="similarity">
    <text evidence="3">Belongs to the multi antimicrobial extrusion (MATE) (TC 2.A.66.1) family.</text>
</comment>
<comment type="function">
    <text evidence="1">Multidrug efflux pump.</text>
</comment>
<evidence type="ECO:0000256" key="6">
    <source>
        <dbReference type="ARBA" id="ARBA00022449"/>
    </source>
</evidence>
<feature type="transmembrane region" description="Helical" evidence="13">
    <location>
        <begin position="420"/>
        <end position="441"/>
    </location>
</feature>
<feature type="transmembrane region" description="Helical" evidence="13">
    <location>
        <begin position="202"/>
        <end position="220"/>
    </location>
</feature>
<evidence type="ECO:0000256" key="10">
    <source>
        <dbReference type="ARBA" id="ARBA00023065"/>
    </source>
</evidence>
<evidence type="ECO:0000256" key="2">
    <source>
        <dbReference type="ARBA" id="ARBA00004651"/>
    </source>
</evidence>
<sequence length="456" mass="50473">MIQTFQRRDKIKQLLYILLPILVTQLGMFSMNFFDTTMSGQFSPIDLAGVAIGSSLWVPIFTGLSGILLAITPIIAQLVGGKKENEVSYNVVQGTYLSLIMAILIVIIGGLFLNPVLNGMQLEEDVQRIAHDYLVALSLGIIPLFVYNVLRSFIDALGKTRVSMFITLTALPINVLFNYLLIFGKFGFPKLGGVGAGYASATTYWLICGISVYIVMKHLPFSNFKIYRVLFPVSIKKWKEILLIGVPIGLAIFFETSIFAAVTLLMSNFDTATIASHQAALNFASFLYMIPLSISMALTIVVGFEVGAKRYKDAKEYSWIGVTMAVFLAFACGVILLFFRKEIAGIYTTDQQVLELTAHFLLYALFFQLSDAIAAPIQGALRGYKDVNATFIMSLVSYWVIGLPLGYYLANFTEWGAFGYWIGLISGLAAGAICLSGRLIYIQKKKYRFTGENESF</sequence>
<name>A0ABW6KCT3_9BACI</name>
<evidence type="ECO:0000256" key="5">
    <source>
        <dbReference type="ARBA" id="ARBA00022448"/>
    </source>
</evidence>
<feature type="transmembrane region" description="Helical" evidence="13">
    <location>
        <begin position="319"/>
        <end position="340"/>
    </location>
</feature>
<evidence type="ECO:0000313" key="15">
    <source>
        <dbReference type="Proteomes" id="UP001601059"/>
    </source>
</evidence>
<dbReference type="NCBIfam" id="TIGR00797">
    <property type="entry name" value="matE"/>
    <property type="match status" value="1"/>
</dbReference>
<feature type="transmembrane region" description="Helical" evidence="13">
    <location>
        <begin position="162"/>
        <end position="182"/>
    </location>
</feature>
<keyword evidence="8 13" id="KW-0812">Transmembrane</keyword>
<evidence type="ECO:0000256" key="9">
    <source>
        <dbReference type="ARBA" id="ARBA00022989"/>
    </source>
</evidence>
<feature type="transmembrane region" description="Helical" evidence="13">
    <location>
        <begin position="14"/>
        <end position="34"/>
    </location>
</feature>
<evidence type="ECO:0000256" key="8">
    <source>
        <dbReference type="ARBA" id="ARBA00022692"/>
    </source>
</evidence>
<dbReference type="InterPro" id="IPR050222">
    <property type="entry name" value="MATE_MdtK"/>
</dbReference>
<comment type="subcellular location">
    <subcellularLocation>
        <location evidence="2">Cell membrane</location>
        <topology evidence="2">Multi-pass membrane protein</topology>
    </subcellularLocation>
</comment>
<reference evidence="14 15" key="1">
    <citation type="submission" date="2024-08" db="EMBL/GenBank/DDBJ databases">
        <title>Two novel Cytobacillus novel species.</title>
        <authorList>
            <person name="Liu G."/>
        </authorList>
    </citation>
    <scope>NUCLEOTIDE SEQUENCE [LARGE SCALE GENOMIC DNA]</scope>
    <source>
        <strain evidence="14 15">FJAT-54145</strain>
    </source>
</reference>
<dbReference type="RefSeq" id="WP_389362012.1">
    <property type="nucleotide sequence ID" value="NZ_JBIACK010000008.1"/>
</dbReference>
<keyword evidence="10" id="KW-0406">Ion transport</keyword>
<organism evidence="14 15">
    <name type="scientific">Cytobacillus spartinae</name>
    <dbReference type="NCBI Taxonomy" id="3299023"/>
    <lineage>
        <taxon>Bacteria</taxon>
        <taxon>Bacillati</taxon>
        <taxon>Bacillota</taxon>
        <taxon>Bacilli</taxon>
        <taxon>Bacillales</taxon>
        <taxon>Bacillaceae</taxon>
        <taxon>Cytobacillus</taxon>
    </lineage>
</organism>
<accession>A0ABW6KCT3</accession>
<feature type="transmembrane region" description="Helical" evidence="13">
    <location>
        <begin position="54"/>
        <end position="79"/>
    </location>
</feature>
<comment type="caution">
    <text evidence="14">The sequence shown here is derived from an EMBL/GenBank/DDBJ whole genome shotgun (WGS) entry which is preliminary data.</text>
</comment>
<dbReference type="PANTHER" id="PTHR43298">
    <property type="entry name" value="MULTIDRUG RESISTANCE PROTEIN NORM-RELATED"/>
    <property type="match status" value="1"/>
</dbReference>
<proteinExistence type="inferred from homology"/>
<dbReference type="EMBL" id="JBIACK010000008">
    <property type="protein sequence ID" value="MFE8702044.1"/>
    <property type="molecule type" value="Genomic_DNA"/>
</dbReference>
<evidence type="ECO:0000256" key="3">
    <source>
        <dbReference type="ARBA" id="ARBA00010199"/>
    </source>
</evidence>
<dbReference type="PIRSF" id="PIRSF006603">
    <property type="entry name" value="DinF"/>
    <property type="match status" value="1"/>
</dbReference>
<keyword evidence="15" id="KW-1185">Reference proteome</keyword>
<evidence type="ECO:0000256" key="12">
    <source>
        <dbReference type="ARBA" id="ARBA00031636"/>
    </source>
</evidence>
<keyword evidence="7" id="KW-1003">Cell membrane</keyword>
<dbReference type="InterPro" id="IPR048279">
    <property type="entry name" value="MdtK-like"/>
</dbReference>
<evidence type="ECO:0000256" key="11">
    <source>
        <dbReference type="ARBA" id="ARBA00023136"/>
    </source>
</evidence>
<protein>
    <recommendedName>
        <fullName evidence="4">Probable multidrug resistance protein NorM</fullName>
    </recommendedName>
    <alternativeName>
        <fullName evidence="12">Multidrug-efflux transporter</fullName>
    </alternativeName>
</protein>
<feature type="transmembrane region" description="Helical" evidence="13">
    <location>
        <begin position="389"/>
        <end position="408"/>
    </location>
</feature>
<keyword evidence="11 13" id="KW-0472">Membrane</keyword>
<evidence type="ECO:0000256" key="13">
    <source>
        <dbReference type="SAM" id="Phobius"/>
    </source>
</evidence>
<feature type="transmembrane region" description="Helical" evidence="13">
    <location>
        <begin position="91"/>
        <end position="113"/>
    </location>
</feature>
<feature type="transmembrane region" description="Helical" evidence="13">
    <location>
        <begin position="286"/>
        <end position="307"/>
    </location>
</feature>
<feature type="transmembrane region" description="Helical" evidence="13">
    <location>
        <begin position="360"/>
        <end position="377"/>
    </location>
</feature>